<dbReference type="Proteomes" id="UP001060085">
    <property type="component" value="Linkage Group LG02"/>
</dbReference>
<evidence type="ECO:0000313" key="1">
    <source>
        <dbReference type="EMBL" id="KAI5676159.1"/>
    </source>
</evidence>
<gene>
    <name evidence="1" type="ORF">M9H77_07109</name>
</gene>
<accession>A0ACC0BTZ9</accession>
<protein>
    <submittedName>
        <fullName evidence="1">Uncharacterized protein</fullName>
    </submittedName>
</protein>
<evidence type="ECO:0000313" key="2">
    <source>
        <dbReference type="Proteomes" id="UP001060085"/>
    </source>
</evidence>
<comment type="caution">
    <text evidence="1">The sequence shown here is derived from an EMBL/GenBank/DDBJ whole genome shotgun (WGS) entry which is preliminary data.</text>
</comment>
<dbReference type="EMBL" id="CM044702">
    <property type="protein sequence ID" value="KAI5676159.1"/>
    <property type="molecule type" value="Genomic_DNA"/>
</dbReference>
<name>A0ACC0BTZ9_CATRO</name>
<proteinExistence type="predicted"/>
<sequence>MLISNSTRCFMCIGMSHIAINCPTKRTLVFSEDLNGWIKKSNDDFQEGSFQVFLKGKKLEEKMTKYLKGTTLPPTVALGLPSPVGFWTGKVWSSHPTADGRFYPTVANRVWVGKVLCWKPLLPFSGDEYPELVREFYATMLHKTDKNLQATIFTVKEVHIISDRDCQRDRKSFGFQSIKKTFWTGLAGSSSQQPVEVASSEDYESNEPLTRTPQQLAAWKPSTWRFVTPSSSSA</sequence>
<reference evidence="2" key="1">
    <citation type="journal article" date="2023" name="Nat. Plants">
        <title>Single-cell RNA sequencing provides a high-resolution roadmap for understanding the multicellular compartmentation of specialized metabolism.</title>
        <authorList>
            <person name="Sun S."/>
            <person name="Shen X."/>
            <person name="Li Y."/>
            <person name="Li Y."/>
            <person name="Wang S."/>
            <person name="Li R."/>
            <person name="Zhang H."/>
            <person name="Shen G."/>
            <person name="Guo B."/>
            <person name="Wei J."/>
            <person name="Xu J."/>
            <person name="St-Pierre B."/>
            <person name="Chen S."/>
            <person name="Sun C."/>
        </authorList>
    </citation>
    <scope>NUCLEOTIDE SEQUENCE [LARGE SCALE GENOMIC DNA]</scope>
</reference>
<keyword evidence="2" id="KW-1185">Reference proteome</keyword>
<organism evidence="1 2">
    <name type="scientific">Catharanthus roseus</name>
    <name type="common">Madagascar periwinkle</name>
    <name type="synonym">Vinca rosea</name>
    <dbReference type="NCBI Taxonomy" id="4058"/>
    <lineage>
        <taxon>Eukaryota</taxon>
        <taxon>Viridiplantae</taxon>
        <taxon>Streptophyta</taxon>
        <taxon>Embryophyta</taxon>
        <taxon>Tracheophyta</taxon>
        <taxon>Spermatophyta</taxon>
        <taxon>Magnoliopsida</taxon>
        <taxon>eudicotyledons</taxon>
        <taxon>Gunneridae</taxon>
        <taxon>Pentapetalae</taxon>
        <taxon>asterids</taxon>
        <taxon>lamiids</taxon>
        <taxon>Gentianales</taxon>
        <taxon>Apocynaceae</taxon>
        <taxon>Rauvolfioideae</taxon>
        <taxon>Vinceae</taxon>
        <taxon>Catharanthinae</taxon>
        <taxon>Catharanthus</taxon>
    </lineage>
</organism>